<comment type="caution">
    <text evidence="1">The sequence shown here is derived from an EMBL/GenBank/DDBJ whole genome shotgun (WGS) entry which is preliminary data.</text>
</comment>
<organism evidence="1 2">
    <name type="scientific">Neoroseomonas lacus</name>
    <dbReference type="NCBI Taxonomy" id="287609"/>
    <lineage>
        <taxon>Bacteria</taxon>
        <taxon>Pseudomonadati</taxon>
        <taxon>Pseudomonadota</taxon>
        <taxon>Alphaproteobacteria</taxon>
        <taxon>Acetobacterales</taxon>
        <taxon>Acetobacteraceae</taxon>
        <taxon>Neoroseomonas</taxon>
    </lineage>
</organism>
<protein>
    <recommendedName>
        <fullName evidence="3">DUF3489 domain-containing protein</fullName>
    </recommendedName>
</protein>
<name>A0A917NZ52_9PROT</name>
<proteinExistence type="predicted"/>
<reference evidence="1" key="1">
    <citation type="journal article" date="2014" name="Int. J. Syst. Evol. Microbiol.">
        <title>Complete genome sequence of Corynebacterium casei LMG S-19264T (=DSM 44701T), isolated from a smear-ripened cheese.</title>
        <authorList>
            <consortium name="US DOE Joint Genome Institute (JGI-PGF)"/>
            <person name="Walter F."/>
            <person name="Albersmeier A."/>
            <person name="Kalinowski J."/>
            <person name="Ruckert C."/>
        </authorList>
    </citation>
    <scope>NUCLEOTIDE SEQUENCE</scope>
    <source>
        <strain evidence="1">CGMCC 1.3617</strain>
    </source>
</reference>
<dbReference type="Proteomes" id="UP000661507">
    <property type="component" value="Unassembled WGS sequence"/>
</dbReference>
<gene>
    <name evidence="1" type="ORF">GCM10011320_57870</name>
</gene>
<dbReference type="InterPro" id="IPR021880">
    <property type="entry name" value="DUF3489"/>
</dbReference>
<dbReference type="RefSeq" id="WP_188973455.1">
    <property type="nucleotide sequence ID" value="NZ_BMKW01000024.1"/>
</dbReference>
<dbReference type="EMBL" id="BMKW01000024">
    <property type="protein sequence ID" value="GGJ42674.1"/>
    <property type="molecule type" value="Genomic_DNA"/>
</dbReference>
<dbReference type="Pfam" id="PF11994">
    <property type="entry name" value="DUF3489"/>
    <property type="match status" value="1"/>
</dbReference>
<dbReference type="AlphaFoldDB" id="A0A917NZ52"/>
<evidence type="ECO:0000313" key="1">
    <source>
        <dbReference type="EMBL" id="GGJ42674.1"/>
    </source>
</evidence>
<reference evidence="1" key="2">
    <citation type="submission" date="2020-09" db="EMBL/GenBank/DDBJ databases">
        <authorList>
            <person name="Sun Q."/>
            <person name="Zhou Y."/>
        </authorList>
    </citation>
    <scope>NUCLEOTIDE SEQUENCE</scope>
    <source>
        <strain evidence="1">CGMCC 1.3617</strain>
    </source>
</reference>
<keyword evidence="2" id="KW-1185">Reference proteome</keyword>
<evidence type="ECO:0000313" key="2">
    <source>
        <dbReference type="Proteomes" id="UP000661507"/>
    </source>
</evidence>
<accession>A0A917NZ52</accession>
<evidence type="ECO:0008006" key="3">
    <source>
        <dbReference type="Google" id="ProtNLM"/>
    </source>
</evidence>
<sequence>MHTDEIGIHALLRRDEGVTIAQVIDATAWQPHTVRGFLAGLKRHGITVEVLERVRQVGPNKHGAKGSYSIYCITTATAPAEAG</sequence>